<proteinExistence type="predicted"/>
<comment type="caution">
    <text evidence="2">The sequence shown here is derived from an EMBL/GenBank/DDBJ whole genome shotgun (WGS) entry which is preliminary data.</text>
</comment>
<accession>A0A8S1C886</accession>
<dbReference type="AlphaFoldDB" id="A0A8S1C886"/>
<gene>
    <name evidence="2" type="ORF">CLODIP_2_CD12431</name>
</gene>
<sequence>MNYVDSITDLYRKYMECRSVIAKMKNSLSICSSSEPNHADLDNELESDDDNWPPRSEPSCTCEKVESEPHRCTTVITIPEGLQNSTPAATITVTKSLDVVGDFSGLSHKQCAGISCRGRLEHMRREKERAVSQFQMQNFQVRELSESLRKTEEKLRKEVEGVEKKLRDASDVVREARAEAKQARSELAECKNELEESRNESSVRLEQSCKLLEQSRAIARKLQNKLREREAELQDARTRVEALRREKIDCVEKANREAVNQARRQSQLALEKEKRLEEGLKSKLEKALEQLSEWKERCGRADARHAALRQDLERRRNECELKMEAKEEQLTKAKQEAARLAQEIETCKEARSKNGEELAAWRRRAAAAKSQADELRKKELISERRLSDAFAEREQIRAENGRLKIQLQQTIKRLEDAQRASTAIAAEKLAALHKENGEMRLALREMAERHRIQVDDLKRTNDGLLEKICQIRQYVGLEGNTSKKASVRFHATRTQHNFHDAAFCAYNELQKT</sequence>
<dbReference type="Proteomes" id="UP000494165">
    <property type="component" value="Unassembled WGS sequence"/>
</dbReference>
<keyword evidence="1" id="KW-0175">Coiled coil</keyword>
<dbReference type="EMBL" id="CADEPI010000018">
    <property type="protein sequence ID" value="CAB3364970.1"/>
    <property type="molecule type" value="Genomic_DNA"/>
</dbReference>
<organism evidence="2 3">
    <name type="scientific">Cloeon dipterum</name>
    <dbReference type="NCBI Taxonomy" id="197152"/>
    <lineage>
        <taxon>Eukaryota</taxon>
        <taxon>Metazoa</taxon>
        <taxon>Ecdysozoa</taxon>
        <taxon>Arthropoda</taxon>
        <taxon>Hexapoda</taxon>
        <taxon>Insecta</taxon>
        <taxon>Pterygota</taxon>
        <taxon>Palaeoptera</taxon>
        <taxon>Ephemeroptera</taxon>
        <taxon>Pisciforma</taxon>
        <taxon>Baetidae</taxon>
        <taxon>Cloeon</taxon>
    </lineage>
</organism>
<reference evidence="2 3" key="1">
    <citation type="submission" date="2020-04" db="EMBL/GenBank/DDBJ databases">
        <authorList>
            <person name="Alioto T."/>
            <person name="Alioto T."/>
            <person name="Gomez Garrido J."/>
        </authorList>
    </citation>
    <scope>NUCLEOTIDE SEQUENCE [LARGE SCALE GENOMIC DNA]</scope>
</reference>
<feature type="coiled-coil region" evidence="1">
    <location>
        <begin position="145"/>
        <end position="420"/>
    </location>
</feature>
<protein>
    <submittedName>
        <fullName evidence="2">Uncharacterized protein</fullName>
    </submittedName>
</protein>
<evidence type="ECO:0000313" key="3">
    <source>
        <dbReference type="Proteomes" id="UP000494165"/>
    </source>
</evidence>
<evidence type="ECO:0000313" key="2">
    <source>
        <dbReference type="EMBL" id="CAB3364970.1"/>
    </source>
</evidence>
<keyword evidence="3" id="KW-1185">Reference proteome</keyword>
<evidence type="ECO:0000256" key="1">
    <source>
        <dbReference type="SAM" id="Coils"/>
    </source>
</evidence>
<name>A0A8S1C886_9INSE</name>